<comment type="catalytic activity">
    <reaction evidence="10">
        <text>ATP + H2O = ADP + phosphate + H(+)</text>
        <dbReference type="Rhea" id="RHEA:13065"/>
        <dbReference type="ChEBI" id="CHEBI:15377"/>
        <dbReference type="ChEBI" id="CHEBI:15378"/>
        <dbReference type="ChEBI" id="CHEBI:30616"/>
        <dbReference type="ChEBI" id="CHEBI:43474"/>
        <dbReference type="ChEBI" id="CHEBI:456216"/>
        <dbReference type="EC" id="3.6.4.12"/>
    </reaction>
    <physiologicalReaction direction="left-to-right" evidence="10">
        <dbReference type="Rhea" id="RHEA:13066"/>
    </physiologicalReaction>
</comment>
<evidence type="ECO:0000256" key="9">
    <source>
        <dbReference type="ARBA" id="ARBA00023306"/>
    </source>
</evidence>
<keyword evidence="8 12" id="KW-0539">Nucleus</keyword>
<dbReference type="InterPro" id="IPR001208">
    <property type="entry name" value="MCM_dom"/>
</dbReference>
<feature type="domain" description="MCM C-terminal AAA(+) ATPase" evidence="14">
    <location>
        <begin position="368"/>
        <end position="574"/>
    </location>
</feature>
<evidence type="ECO:0000256" key="3">
    <source>
        <dbReference type="ARBA" id="ARBA00022741"/>
    </source>
</evidence>
<dbReference type="Pfam" id="PF24901">
    <property type="entry name" value="WHD_MCM7"/>
    <property type="match status" value="1"/>
</dbReference>
<keyword evidence="5 12" id="KW-0347">Helicase</keyword>
<evidence type="ECO:0000256" key="10">
    <source>
        <dbReference type="ARBA" id="ARBA00048432"/>
    </source>
</evidence>
<keyword evidence="16" id="KW-1185">Reference proteome</keyword>
<dbReference type="Pfam" id="PF14551">
    <property type="entry name" value="MCM_N"/>
    <property type="match status" value="1"/>
</dbReference>
<dbReference type="SMART" id="SM00382">
    <property type="entry name" value="AAA"/>
    <property type="match status" value="1"/>
</dbReference>
<feature type="compositionally biased region" description="Basic and acidic residues" evidence="13">
    <location>
        <begin position="134"/>
        <end position="145"/>
    </location>
</feature>
<dbReference type="FunFam" id="3.40.50.300:FF:000288">
    <property type="entry name" value="DNA replication licensing factor MCM7"/>
    <property type="match status" value="1"/>
</dbReference>
<dbReference type="InterPro" id="IPR041562">
    <property type="entry name" value="MCM_lid"/>
</dbReference>
<comment type="similarity">
    <text evidence="11">Belongs to the MCM family.</text>
</comment>
<comment type="function">
    <text evidence="12">Acts as component of the MCM2-7 complex (MCM complex) which is the replicative helicase essential for 'once per cell cycle' DNA replication initiation and elongation in eukaryotic cells. The active ATPase sites in the MCM2-7 ring are formed through the interaction surfaces of two neighboring subunits such that a critical structure of a conserved arginine finger motif is provided in trans relative to the ATP-binding site of the Walker A box of the adjacent subunit. The six ATPase active sites, however, are likely to contribute differentially to the complex helicase activity.</text>
</comment>
<reference evidence="15" key="1">
    <citation type="journal article" date="2020" name="Stud. Mycol.">
        <title>101 Dothideomycetes genomes: a test case for predicting lifestyles and emergence of pathogens.</title>
        <authorList>
            <person name="Haridas S."/>
            <person name="Albert R."/>
            <person name="Binder M."/>
            <person name="Bloem J."/>
            <person name="Labutti K."/>
            <person name="Salamov A."/>
            <person name="Andreopoulos B."/>
            <person name="Baker S."/>
            <person name="Barry K."/>
            <person name="Bills G."/>
            <person name="Bluhm B."/>
            <person name="Cannon C."/>
            <person name="Castanera R."/>
            <person name="Culley D."/>
            <person name="Daum C."/>
            <person name="Ezra D."/>
            <person name="Gonzalez J."/>
            <person name="Henrissat B."/>
            <person name="Kuo A."/>
            <person name="Liang C."/>
            <person name="Lipzen A."/>
            <person name="Lutzoni F."/>
            <person name="Magnuson J."/>
            <person name="Mondo S."/>
            <person name="Nolan M."/>
            <person name="Ohm R."/>
            <person name="Pangilinan J."/>
            <person name="Park H.-J."/>
            <person name="Ramirez L."/>
            <person name="Alfaro M."/>
            <person name="Sun H."/>
            <person name="Tritt A."/>
            <person name="Yoshinaga Y."/>
            <person name="Zwiers L.-H."/>
            <person name="Turgeon B."/>
            <person name="Goodwin S."/>
            <person name="Spatafora J."/>
            <person name="Crous P."/>
            <person name="Grigoriev I."/>
        </authorList>
    </citation>
    <scope>NUCLEOTIDE SEQUENCE</scope>
    <source>
        <strain evidence="15">CBS 480.64</strain>
    </source>
</reference>
<comment type="subcellular location">
    <subcellularLocation>
        <location evidence="1 12">Nucleus</location>
    </subcellularLocation>
</comment>
<dbReference type="GO" id="GO:0097373">
    <property type="term" value="C:MCM core complex"/>
    <property type="evidence" value="ECO:0007669"/>
    <property type="project" value="UniProtKB-ARBA"/>
</dbReference>
<dbReference type="GO" id="GO:0016787">
    <property type="term" value="F:hydrolase activity"/>
    <property type="evidence" value="ECO:0007669"/>
    <property type="project" value="UniProtKB-KW"/>
</dbReference>
<dbReference type="InterPro" id="IPR027417">
    <property type="entry name" value="P-loop_NTPase"/>
</dbReference>
<dbReference type="InterPro" id="IPR027925">
    <property type="entry name" value="MCM_N"/>
</dbReference>
<dbReference type="GO" id="GO:0005524">
    <property type="term" value="F:ATP binding"/>
    <property type="evidence" value="ECO:0007669"/>
    <property type="project" value="UniProtKB-KW"/>
</dbReference>
<dbReference type="FunFam" id="2.20.28.10:FF:000004">
    <property type="entry name" value="DNA replication licensing factor MCM7"/>
    <property type="match status" value="1"/>
</dbReference>
<dbReference type="Gene3D" id="2.20.28.10">
    <property type="match status" value="1"/>
</dbReference>
<proteinExistence type="inferred from homology"/>
<evidence type="ECO:0000313" key="16">
    <source>
        <dbReference type="Proteomes" id="UP000799421"/>
    </source>
</evidence>
<evidence type="ECO:0000256" key="11">
    <source>
        <dbReference type="RuleBase" id="RU004070"/>
    </source>
</evidence>
<dbReference type="InterPro" id="IPR018525">
    <property type="entry name" value="MCM_CS"/>
</dbReference>
<dbReference type="Pfam" id="PF17207">
    <property type="entry name" value="MCM_OB"/>
    <property type="match status" value="1"/>
</dbReference>
<dbReference type="InterPro" id="IPR012340">
    <property type="entry name" value="NA-bd_OB-fold"/>
</dbReference>
<gene>
    <name evidence="12" type="primary">MCM7</name>
    <name evidence="15" type="ORF">K470DRAFT_254941</name>
</gene>
<dbReference type="GO" id="GO:0043596">
    <property type="term" value="C:nuclear replication fork"/>
    <property type="evidence" value="ECO:0007669"/>
    <property type="project" value="UniProtKB-ARBA"/>
</dbReference>
<evidence type="ECO:0000256" key="12">
    <source>
        <dbReference type="RuleBase" id="RU365012"/>
    </source>
</evidence>
<dbReference type="InterPro" id="IPR008050">
    <property type="entry name" value="MCM7"/>
</dbReference>
<dbReference type="AlphaFoldDB" id="A0A6A7C829"/>
<dbReference type="InterPro" id="IPR003593">
    <property type="entry name" value="AAA+_ATPase"/>
</dbReference>
<dbReference type="OrthoDB" id="3207464at2759"/>
<dbReference type="Gene3D" id="3.30.1640.10">
    <property type="entry name" value="mini-chromosome maintenance (MCM) complex, chain A, domain 1"/>
    <property type="match status" value="1"/>
</dbReference>
<keyword evidence="9 12" id="KW-0131">Cell cycle</keyword>
<dbReference type="CDD" id="cd17758">
    <property type="entry name" value="MCM7"/>
    <property type="match status" value="1"/>
</dbReference>
<dbReference type="GO" id="GO:0042555">
    <property type="term" value="C:MCM complex"/>
    <property type="evidence" value="ECO:0007669"/>
    <property type="project" value="InterPro"/>
</dbReference>
<dbReference type="PRINTS" id="PR01657">
    <property type="entry name" value="MCMFAMILY"/>
</dbReference>
<dbReference type="Pfam" id="PF17855">
    <property type="entry name" value="MCM_lid"/>
    <property type="match status" value="1"/>
</dbReference>
<keyword evidence="4 12" id="KW-0378">Hydrolase</keyword>
<evidence type="ECO:0000256" key="8">
    <source>
        <dbReference type="ARBA" id="ARBA00023242"/>
    </source>
</evidence>
<dbReference type="EMBL" id="MU005960">
    <property type="protein sequence ID" value="KAF2863661.1"/>
    <property type="molecule type" value="Genomic_DNA"/>
</dbReference>
<dbReference type="GO" id="GO:0005656">
    <property type="term" value="C:nuclear pre-replicative complex"/>
    <property type="evidence" value="ECO:0007669"/>
    <property type="project" value="UniProtKB-ARBA"/>
</dbReference>
<evidence type="ECO:0000259" key="14">
    <source>
        <dbReference type="PROSITE" id="PS50051"/>
    </source>
</evidence>
<evidence type="ECO:0000256" key="6">
    <source>
        <dbReference type="ARBA" id="ARBA00022840"/>
    </source>
</evidence>
<dbReference type="Gene3D" id="3.40.50.300">
    <property type="entry name" value="P-loop containing nucleotide triphosphate hydrolases"/>
    <property type="match status" value="1"/>
</dbReference>
<keyword evidence="6 11" id="KW-0067">ATP-binding</keyword>
<dbReference type="PANTHER" id="PTHR11630">
    <property type="entry name" value="DNA REPLICATION LICENSING FACTOR MCM FAMILY MEMBER"/>
    <property type="match status" value="1"/>
</dbReference>
<evidence type="ECO:0000313" key="15">
    <source>
        <dbReference type="EMBL" id="KAF2863661.1"/>
    </source>
</evidence>
<dbReference type="Gene3D" id="2.40.50.140">
    <property type="entry name" value="Nucleic acid-binding proteins"/>
    <property type="match status" value="1"/>
</dbReference>
<accession>A0A6A7C829</accession>
<keyword evidence="7 11" id="KW-0238">DNA-binding</keyword>
<dbReference type="GO" id="GO:0000727">
    <property type="term" value="P:double-strand break repair via break-induced replication"/>
    <property type="evidence" value="ECO:0007669"/>
    <property type="project" value="TreeGrafter"/>
</dbReference>
<name>A0A6A7C829_9PEZI</name>
<dbReference type="InterPro" id="IPR033762">
    <property type="entry name" value="MCM_OB"/>
</dbReference>
<sequence length="779" mass="86991">MALLQTKALANYEEQQAQFEDFLRNFKTSDTEDAFDSLHLDDDEERGPRTKTKYMEMLQDVADRKTSQVLIDLDDLRRYELNLDQDLVSAIEHNAYRYIELCSRAVDAALPPPSSEPNFKDDVVDIIVSQRSRRNENVRQQREAGVDGDIPESEFPPELTRRYTLNFKPVTLSTASSESHKALAVRQVRGEHLGHLITVRGIATRVSDVKPMVQVNAYSCDRCGCEIFQPVTSNQYTPLVECTSKECEENKAKGQLFLSTRASKFLPFQEVKLQEMADQVPVGHIPRQLTIHCRGALTRQVNPGDVVDVAGIFLPTPYTGFKAIKAGLLTDTYLEAQWVNQHKKAYDDMILAPATLSRMNALEQSGQLYETLSRSIAPEIFGHLDVKKALLLQLIGGVTKEMGDGMRIRGDINVCLMGDPGVAKSQLLKYITKVAPRGVYTTGRGSSGVGLTAAVMRDPVTDEMVLEGGALVLADNGTCCIDEFDKMDDGDRTAIHEVMEQQTISISKAGITTTLNARTAILAAANPLYGRYNPRISPVENINLPAALLSRFDVLFLILDTPSRDSDEELARHVTYVHMHNSHPETNHTTVFSPSEVRQWVARARAFRPTIPPSVSDYIVGAYVRLRQQQKRDEANKKTFTYTSARTLLGILRLSQALARLRFADEVILEDVDEALRLVEVSKASLYDDNLDRRGDRSINSKVYTLIVGMRDSGAAATGDGGNNTLDLRRVRERVLAKGFTVHQLEACIQEYASIDVWQVTSDGTRLVFIEVENEDMDL</sequence>
<keyword evidence="2 12" id="KW-0235">DNA replication</keyword>
<organism evidence="15 16">
    <name type="scientific">Piedraia hortae CBS 480.64</name>
    <dbReference type="NCBI Taxonomy" id="1314780"/>
    <lineage>
        <taxon>Eukaryota</taxon>
        <taxon>Fungi</taxon>
        <taxon>Dikarya</taxon>
        <taxon>Ascomycota</taxon>
        <taxon>Pezizomycotina</taxon>
        <taxon>Dothideomycetes</taxon>
        <taxon>Dothideomycetidae</taxon>
        <taxon>Capnodiales</taxon>
        <taxon>Piedraiaceae</taxon>
        <taxon>Piedraia</taxon>
    </lineage>
</organism>
<dbReference type="PROSITE" id="PS00847">
    <property type="entry name" value="MCM_1"/>
    <property type="match status" value="1"/>
</dbReference>
<dbReference type="PRINTS" id="PR01663">
    <property type="entry name" value="MCMPROTEIN7"/>
</dbReference>
<dbReference type="GO" id="GO:0006271">
    <property type="term" value="P:DNA strand elongation involved in DNA replication"/>
    <property type="evidence" value="ECO:0007669"/>
    <property type="project" value="TreeGrafter"/>
</dbReference>
<protein>
    <recommendedName>
        <fullName evidence="12">DNA replication licensing factor MCM7</fullName>
        <ecNumber evidence="12">3.6.4.12</ecNumber>
    </recommendedName>
</protein>
<evidence type="ECO:0000256" key="5">
    <source>
        <dbReference type="ARBA" id="ARBA00022806"/>
    </source>
</evidence>
<evidence type="ECO:0000256" key="4">
    <source>
        <dbReference type="ARBA" id="ARBA00022801"/>
    </source>
</evidence>
<dbReference type="GO" id="GO:0031261">
    <property type="term" value="C:DNA replication preinitiation complex"/>
    <property type="evidence" value="ECO:0007669"/>
    <property type="project" value="UniProtKB-ARBA"/>
</dbReference>
<dbReference type="PROSITE" id="PS50051">
    <property type="entry name" value="MCM_2"/>
    <property type="match status" value="1"/>
</dbReference>
<evidence type="ECO:0000256" key="1">
    <source>
        <dbReference type="ARBA" id="ARBA00004123"/>
    </source>
</evidence>
<evidence type="ECO:0000256" key="13">
    <source>
        <dbReference type="SAM" id="MobiDB-lite"/>
    </source>
</evidence>
<dbReference type="SUPFAM" id="SSF50249">
    <property type="entry name" value="Nucleic acid-binding proteins"/>
    <property type="match status" value="1"/>
</dbReference>
<dbReference type="GO" id="GO:0017116">
    <property type="term" value="F:single-stranded DNA helicase activity"/>
    <property type="evidence" value="ECO:0007669"/>
    <property type="project" value="TreeGrafter"/>
</dbReference>
<dbReference type="GO" id="GO:0003697">
    <property type="term" value="F:single-stranded DNA binding"/>
    <property type="evidence" value="ECO:0007669"/>
    <property type="project" value="TreeGrafter"/>
</dbReference>
<dbReference type="GO" id="GO:0006279">
    <property type="term" value="P:premeiotic DNA replication"/>
    <property type="evidence" value="ECO:0007669"/>
    <property type="project" value="UniProtKB-ARBA"/>
</dbReference>
<evidence type="ECO:0000256" key="7">
    <source>
        <dbReference type="ARBA" id="ARBA00023125"/>
    </source>
</evidence>
<dbReference type="SUPFAM" id="SSF52540">
    <property type="entry name" value="P-loop containing nucleoside triphosphate hydrolases"/>
    <property type="match status" value="1"/>
</dbReference>
<dbReference type="GO" id="GO:0006270">
    <property type="term" value="P:DNA replication initiation"/>
    <property type="evidence" value="ECO:0007669"/>
    <property type="project" value="InterPro"/>
</dbReference>
<dbReference type="Pfam" id="PF00493">
    <property type="entry name" value="MCM"/>
    <property type="match status" value="1"/>
</dbReference>
<feature type="region of interest" description="Disordered" evidence="13">
    <location>
        <begin position="134"/>
        <end position="155"/>
    </location>
</feature>
<evidence type="ECO:0000256" key="2">
    <source>
        <dbReference type="ARBA" id="ARBA00022705"/>
    </source>
</evidence>
<dbReference type="InterPro" id="IPR031327">
    <property type="entry name" value="MCM"/>
</dbReference>
<dbReference type="EC" id="3.6.4.12" evidence="12"/>
<keyword evidence="3 11" id="KW-0547">Nucleotide-binding</keyword>
<dbReference type="PANTHER" id="PTHR11630:SF26">
    <property type="entry name" value="DNA REPLICATION LICENSING FACTOR MCM7"/>
    <property type="match status" value="1"/>
</dbReference>
<dbReference type="Proteomes" id="UP000799421">
    <property type="component" value="Unassembled WGS sequence"/>
</dbReference>
<dbReference type="SMART" id="SM00350">
    <property type="entry name" value="MCM"/>
    <property type="match status" value="1"/>
</dbReference>